<evidence type="ECO:0000313" key="2">
    <source>
        <dbReference type="EMBL" id="KAF6754585.1"/>
    </source>
</evidence>
<proteinExistence type="predicted"/>
<dbReference type="EMBL" id="JACGCI010000034">
    <property type="protein sequence ID" value="KAF6754585.1"/>
    <property type="molecule type" value="Genomic_DNA"/>
</dbReference>
<dbReference type="Proteomes" id="UP000521943">
    <property type="component" value="Unassembled WGS sequence"/>
</dbReference>
<feature type="signal peptide" evidence="1">
    <location>
        <begin position="1"/>
        <end position="24"/>
    </location>
</feature>
<evidence type="ECO:0000256" key="1">
    <source>
        <dbReference type="SAM" id="SignalP"/>
    </source>
</evidence>
<protein>
    <recommendedName>
        <fullName evidence="4">Secreted protein</fullName>
    </recommendedName>
</protein>
<organism evidence="2 3">
    <name type="scientific">Ephemerocybe angulata</name>
    <dbReference type="NCBI Taxonomy" id="980116"/>
    <lineage>
        <taxon>Eukaryota</taxon>
        <taxon>Fungi</taxon>
        <taxon>Dikarya</taxon>
        <taxon>Basidiomycota</taxon>
        <taxon>Agaricomycotina</taxon>
        <taxon>Agaricomycetes</taxon>
        <taxon>Agaricomycetidae</taxon>
        <taxon>Agaricales</taxon>
        <taxon>Agaricineae</taxon>
        <taxon>Psathyrellaceae</taxon>
        <taxon>Ephemerocybe</taxon>
    </lineage>
</organism>
<name>A0A8H6HX56_9AGAR</name>
<keyword evidence="3" id="KW-1185">Reference proteome</keyword>
<keyword evidence="1" id="KW-0732">Signal</keyword>
<feature type="non-terminal residue" evidence="2">
    <location>
        <position position="87"/>
    </location>
</feature>
<sequence>MPLRHRRFCRPLSFPLLFLTRLIALFNYHPPSHDIPLLPSPFSSYQLTVREATQGSALPRLGPPRIPCPRGRLPRRVACVRRADRLL</sequence>
<reference evidence="2 3" key="1">
    <citation type="submission" date="2020-07" db="EMBL/GenBank/DDBJ databases">
        <title>Comparative genomics of pyrophilous fungi reveals a link between fire events and developmental genes.</title>
        <authorList>
            <consortium name="DOE Joint Genome Institute"/>
            <person name="Steindorff A.S."/>
            <person name="Carver A."/>
            <person name="Calhoun S."/>
            <person name="Stillman K."/>
            <person name="Liu H."/>
            <person name="Lipzen A."/>
            <person name="Pangilinan J."/>
            <person name="Labutti K."/>
            <person name="Bruns T.D."/>
            <person name="Grigoriev I.V."/>
        </authorList>
    </citation>
    <scope>NUCLEOTIDE SEQUENCE [LARGE SCALE GENOMIC DNA]</scope>
    <source>
        <strain evidence="2 3">CBS 144469</strain>
    </source>
</reference>
<evidence type="ECO:0008006" key="4">
    <source>
        <dbReference type="Google" id="ProtNLM"/>
    </source>
</evidence>
<feature type="chain" id="PRO_5034009991" description="Secreted protein" evidence="1">
    <location>
        <begin position="25"/>
        <end position="87"/>
    </location>
</feature>
<evidence type="ECO:0000313" key="3">
    <source>
        <dbReference type="Proteomes" id="UP000521943"/>
    </source>
</evidence>
<accession>A0A8H6HX56</accession>
<dbReference type="AlphaFoldDB" id="A0A8H6HX56"/>
<gene>
    <name evidence="2" type="ORF">DFP72DRAFT_899493</name>
</gene>
<comment type="caution">
    <text evidence="2">The sequence shown here is derived from an EMBL/GenBank/DDBJ whole genome shotgun (WGS) entry which is preliminary data.</text>
</comment>